<keyword evidence="2" id="KW-1185">Reference proteome</keyword>
<sequence length="68" mass="7705">MKGAVKASKFVSVGEEEVLANDLKAATMKLRVLMTLNSQDLKFRVGHFQYRFMLKAPPRQVPKPEVKT</sequence>
<evidence type="ECO:0000313" key="1">
    <source>
        <dbReference type="EMBL" id="KAL3586148.1"/>
    </source>
</evidence>
<gene>
    <name evidence="1" type="ORF">D5086_013015</name>
</gene>
<dbReference type="Proteomes" id="UP000309997">
    <property type="component" value="Unassembled WGS sequence"/>
</dbReference>
<dbReference type="EMBL" id="RCHU02000006">
    <property type="protein sequence ID" value="KAL3586148.1"/>
    <property type="molecule type" value="Genomic_DNA"/>
</dbReference>
<organism evidence="1 2">
    <name type="scientific">Populus alba</name>
    <name type="common">White poplar</name>
    <dbReference type="NCBI Taxonomy" id="43335"/>
    <lineage>
        <taxon>Eukaryota</taxon>
        <taxon>Viridiplantae</taxon>
        <taxon>Streptophyta</taxon>
        <taxon>Embryophyta</taxon>
        <taxon>Tracheophyta</taxon>
        <taxon>Spermatophyta</taxon>
        <taxon>Magnoliopsida</taxon>
        <taxon>eudicotyledons</taxon>
        <taxon>Gunneridae</taxon>
        <taxon>Pentapetalae</taxon>
        <taxon>rosids</taxon>
        <taxon>fabids</taxon>
        <taxon>Malpighiales</taxon>
        <taxon>Salicaceae</taxon>
        <taxon>Saliceae</taxon>
        <taxon>Populus</taxon>
    </lineage>
</organism>
<accession>A0ACC4C4I8</accession>
<name>A0ACC4C4I8_POPAL</name>
<comment type="caution">
    <text evidence="1">The sequence shown here is derived from an EMBL/GenBank/DDBJ whole genome shotgun (WGS) entry which is preliminary data.</text>
</comment>
<protein>
    <submittedName>
        <fullName evidence="1">Uncharacterized protein</fullName>
    </submittedName>
</protein>
<proteinExistence type="predicted"/>
<evidence type="ECO:0000313" key="2">
    <source>
        <dbReference type="Proteomes" id="UP000309997"/>
    </source>
</evidence>
<reference evidence="1 2" key="1">
    <citation type="journal article" date="2024" name="Plant Biotechnol. J.">
        <title>Genome and CRISPR/Cas9 system of a widespread forest tree (Populus alba) in the world.</title>
        <authorList>
            <person name="Liu Y.J."/>
            <person name="Jiang P.F."/>
            <person name="Han X.M."/>
            <person name="Li X.Y."/>
            <person name="Wang H.M."/>
            <person name="Wang Y.J."/>
            <person name="Wang X.X."/>
            <person name="Zeng Q.Y."/>
        </authorList>
    </citation>
    <scope>NUCLEOTIDE SEQUENCE [LARGE SCALE GENOMIC DNA]</scope>
    <source>
        <strain evidence="2">cv. PAL-ZL1</strain>
    </source>
</reference>